<dbReference type="PANTHER" id="PTHR43591:SF24">
    <property type="entry name" value="2-METHOXY-6-POLYPRENYL-1,4-BENZOQUINOL METHYLASE, MITOCHONDRIAL"/>
    <property type="match status" value="1"/>
</dbReference>
<evidence type="ECO:0008006" key="2">
    <source>
        <dbReference type="Google" id="ProtNLM"/>
    </source>
</evidence>
<dbReference type="AlphaFoldDB" id="A0A0F9CF88"/>
<gene>
    <name evidence="1" type="ORF">LCGC14_2329520</name>
</gene>
<feature type="non-terminal residue" evidence="1">
    <location>
        <position position="264"/>
    </location>
</feature>
<dbReference type="SUPFAM" id="SSF53335">
    <property type="entry name" value="S-adenosyl-L-methionine-dependent methyltransferases"/>
    <property type="match status" value="1"/>
</dbReference>
<reference evidence="1" key="1">
    <citation type="journal article" date="2015" name="Nature">
        <title>Complex archaea that bridge the gap between prokaryotes and eukaryotes.</title>
        <authorList>
            <person name="Spang A."/>
            <person name="Saw J.H."/>
            <person name="Jorgensen S.L."/>
            <person name="Zaremba-Niedzwiedzka K."/>
            <person name="Martijn J."/>
            <person name="Lind A.E."/>
            <person name="van Eijk R."/>
            <person name="Schleper C."/>
            <person name="Guy L."/>
            <person name="Ettema T.J."/>
        </authorList>
    </citation>
    <scope>NUCLEOTIDE SEQUENCE</scope>
</reference>
<sequence length="264" mass="30758">MNKIDIKKVWAGIFTRAAPTYDQVGFKLFFYNFGKQLVELTEIPKKAKVLDVASGRGALLFPALKKVGLQGSVIGIDLAEGMVQKTSEEINKRGFSNAKMMQMDAENLKFQDNTFDIALYGFCIFFFPQYEIALNESYRVLKPYGRIGLSTFYRNAFNEIKWLDDLTEKYLPNNKEMDKQEEEPEVSEFETIEGMQKILIKAGYKDVHNKIEEKEFICENAEEFWKYLWSAGYRGEMERISSENLENFKEELTKNFHKYSFEDG</sequence>
<proteinExistence type="predicted"/>
<dbReference type="CDD" id="cd02440">
    <property type="entry name" value="AdoMet_MTases"/>
    <property type="match status" value="1"/>
</dbReference>
<evidence type="ECO:0000313" key="1">
    <source>
        <dbReference type="EMBL" id="KKL48038.1"/>
    </source>
</evidence>
<dbReference type="EMBL" id="LAZR01033451">
    <property type="protein sequence ID" value="KKL48038.1"/>
    <property type="molecule type" value="Genomic_DNA"/>
</dbReference>
<dbReference type="PANTHER" id="PTHR43591">
    <property type="entry name" value="METHYLTRANSFERASE"/>
    <property type="match status" value="1"/>
</dbReference>
<comment type="caution">
    <text evidence="1">The sequence shown here is derived from an EMBL/GenBank/DDBJ whole genome shotgun (WGS) entry which is preliminary data.</text>
</comment>
<dbReference type="Gene3D" id="3.40.50.150">
    <property type="entry name" value="Vaccinia Virus protein VP39"/>
    <property type="match status" value="1"/>
</dbReference>
<organism evidence="1">
    <name type="scientific">marine sediment metagenome</name>
    <dbReference type="NCBI Taxonomy" id="412755"/>
    <lineage>
        <taxon>unclassified sequences</taxon>
        <taxon>metagenomes</taxon>
        <taxon>ecological metagenomes</taxon>
    </lineage>
</organism>
<dbReference type="InterPro" id="IPR029063">
    <property type="entry name" value="SAM-dependent_MTases_sf"/>
</dbReference>
<name>A0A0F9CF88_9ZZZZ</name>
<dbReference type="Pfam" id="PF01209">
    <property type="entry name" value="Ubie_methyltran"/>
    <property type="match status" value="1"/>
</dbReference>
<protein>
    <recommendedName>
        <fullName evidence="2">Methyltransferase domain-containing protein</fullName>
    </recommendedName>
</protein>
<dbReference type="GO" id="GO:0008168">
    <property type="term" value="F:methyltransferase activity"/>
    <property type="evidence" value="ECO:0007669"/>
    <property type="project" value="TreeGrafter"/>
</dbReference>
<accession>A0A0F9CF88</accession>